<dbReference type="InterPro" id="IPR029063">
    <property type="entry name" value="SAM-dependent_MTases_sf"/>
</dbReference>
<dbReference type="PANTHER" id="PTHR47816">
    <property type="entry name" value="RIBOSOMAL RNA SMALL SUBUNIT METHYLTRANSFERASE C"/>
    <property type="match status" value="1"/>
</dbReference>
<feature type="domain" description="Methyltransferase small" evidence="3">
    <location>
        <begin position="27"/>
        <end position="196"/>
    </location>
</feature>
<dbReference type="EMBL" id="JAAXOX010000009">
    <property type="protein sequence ID" value="NKY23816.1"/>
    <property type="molecule type" value="Genomic_DNA"/>
</dbReference>
<dbReference type="GO" id="GO:0008757">
    <property type="term" value="F:S-adenosylmethionine-dependent methyltransferase activity"/>
    <property type="evidence" value="ECO:0007669"/>
    <property type="project" value="InterPro"/>
</dbReference>
<proteinExistence type="predicted"/>
<protein>
    <submittedName>
        <fullName evidence="4">Class I SAM-dependent methyltransferase</fullName>
    </submittedName>
</protein>
<dbReference type="InterPro" id="IPR046977">
    <property type="entry name" value="RsmC/RlmG"/>
</dbReference>
<dbReference type="GO" id="GO:0032259">
    <property type="term" value="P:methylation"/>
    <property type="evidence" value="ECO:0007669"/>
    <property type="project" value="UniProtKB-KW"/>
</dbReference>
<name>A0A7X6R064_9CELL</name>
<keyword evidence="2 4" id="KW-0808">Transferase</keyword>
<dbReference type="Proteomes" id="UP000581206">
    <property type="component" value="Unassembled WGS sequence"/>
</dbReference>
<dbReference type="InterPro" id="IPR007848">
    <property type="entry name" value="Small_mtfrase_dom"/>
</dbReference>
<dbReference type="SUPFAM" id="SSF53335">
    <property type="entry name" value="S-adenosyl-L-methionine-dependent methyltransferases"/>
    <property type="match status" value="1"/>
</dbReference>
<accession>A0A7X6R064</accession>
<dbReference type="RefSeq" id="WP_168630951.1">
    <property type="nucleotide sequence ID" value="NZ_BONL01000007.1"/>
</dbReference>
<keyword evidence="5" id="KW-1185">Reference proteome</keyword>
<evidence type="ECO:0000256" key="2">
    <source>
        <dbReference type="ARBA" id="ARBA00022679"/>
    </source>
</evidence>
<evidence type="ECO:0000313" key="4">
    <source>
        <dbReference type="EMBL" id="NKY23816.1"/>
    </source>
</evidence>
<dbReference type="CDD" id="cd02440">
    <property type="entry name" value="AdoMet_MTases"/>
    <property type="match status" value="1"/>
</dbReference>
<dbReference type="PANTHER" id="PTHR47816:SF4">
    <property type="entry name" value="RIBOSOMAL RNA SMALL SUBUNIT METHYLTRANSFERASE C"/>
    <property type="match status" value="1"/>
</dbReference>
<organism evidence="4 5">
    <name type="scientific">Cellulomonas denverensis</name>
    <dbReference type="NCBI Taxonomy" id="264297"/>
    <lineage>
        <taxon>Bacteria</taxon>
        <taxon>Bacillati</taxon>
        <taxon>Actinomycetota</taxon>
        <taxon>Actinomycetes</taxon>
        <taxon>Micrococcales</taxon>
        <taxon>Cellulomonadaceae</taxon>
        <taxon>Cellulomonas</taxon>
    </lineage>
</organism>
<gene>
    <name evidence="4" type="ORF">HGA03_14190</name>
</gene>
<keyword evidence="1 4" id="KW-0489">Methyltransferase</keyword>
<dbReference type="Gene3D" id="3.40.50.150">
    <property type="entry name" value="Vaccinia Virus protein VP39"/>
    <property type="match status" value="1"/>
</dbReference>
<evidence type="ECO:0000313" key="5">
    <source>
        <dbReference type="Proteomes" id="UP000581206"/>
    </source>
</evidence>
<evidence type="ECO:0000256" key="1">
    <source>
        <dbReference type="ARBA" id="ARBA00022603"/>
    </source>
</evidence>
<evidence type="ECO:0000259" key="3">
    <source>
        <dbReference type="Pfam" id="PF05175"/>
    </source>
</evidence>
<dbReference type="Pfam" id="PF05175">
    <property type="entry name" value="MTS"/>
    <property type="match status" value="1"/>
</dbReference>
<reference evidence="4 5" key="1">
    <citation type="submission" date="2020-04" db="EMBL/GenBank/DDBJ databases">
        <title>MicrobeNet Type strains.</title>
        <authorList>
            <person name="Nicholson A.C."/>
        </authorList>
    </citation>
    <scope>NUCLEOTIDE SEQUENCE [LARGE SCALE GENOMIC DNA]</scope>
    <source>
        <strain evidence="4 5">ATCC BAA-788</strain>
    </source>
</reference>
<comment type="caution">
    <text evidence="4">The sequence shown here is derived from an EMBL/GenBank/DDBJ whole genome shotgun (WGS) entry which is preliminary data.</text>
</comment>
<dbReference type="AlphaFoldDB" id="A0A7X6R064"/>
<sequence length="202" mass="22124">MSDHYFTAEPASPDQRRDRTVRLRGEEVTVQTAGGVFSPDHLDAGTEVLLREVPEPPVEGDLLDLGCGWGPITLAMAAASPLARVWAVDVNERALDLTRRNAELAGAVRVHAVRPEDVPEDVRFAAIWSNPPIRVGKEVLHAMLRQWLHRLLPGGEAHLVVAKHLGSDSLLRWLDTELGAEFSAERAATAKGFRVLRVVRAG</sequence>